<protein>
    <submittedName>
        <fullName evidence="10">Unannotated protein</fullName>
    </submittedName>
</protein>
<dbReference type="PROSITE" id="PS51085">
    <property type="entry name" value="2FE2S_FER_2"/>
    <property type="match status" value="1"/>
</dbReference>
<evidence type="ECO:0000313" key="7">
    <source>
        <dbReference type="EMBL" id="CAB4364096.1"/>
    </source>
</evidence>
<keyword evidence="2" id="KW-0479">Metal-binding</keyword>
<dbReference type="AlphaFoldDB" id="A0A6J7BZH9"/>
<evidence type="ECO:0000256" key="1">
    <source>
        <dbReference type="ARBA" id="ARBA00022714"/>
    </source>
</evidence>
<dbReference type="Pfam" id="PF00111">
    <property type="entry name" value="Fer2"/>
    <property type="match status" value="1"/>
</dbReference>
<keyword evidence="1" id="KW-0001">2Fe-2S</keyword>
<gene>
    <name evidence="8" type="ORF">UFOPK2656_01775</name>
    <name evidence="9" type="ORF">UFOPK3099_01294</name>
    <name evidence="10" type="ORF">UFOPK3267_01295</name>
    <name evidence="11" type="ORF">UFOPK3651_02050</name>
    <name evidence="12" type="ORF">UFOPK3931_00088</name>
    <name evidence="7" type="ORF">UFOPK4189_01863</name>
</gene>
<dbReference type="PROSITE" id="PS00197">
    <property type="entry name" value="2FE2S_FER_1"/>
    <property type="match status" value="1"/>
</dbReference>
<evidence type="ECO:0000256" key="3">
    <source>
        <dbReference type="ARBA" id="ARBA00023002"/>
    </source>
</evidence>
<evidence type="ECO:0000313" key="10">
    <source>
        <dbReference type="EMBL" id="CAB4850750.1"/>
    </source>
</evidence>
<dbReference type="SUPFAM" id="SSF54292">
    <property type="entry name" value="2Fe-2S ferredoxin-like"/>
    <property type="match status" value="1"/>
</dbReference>
<keyword evidence="3" id="KW-0560">Oxidoreductase</keyword>
<dbReference type="Gene3D" id="1.10.150.120">
    <property type="entry name" value="[2Fe-2S]-binding domain"/>
    <property type="match status" value="1"/>
</dbReference>
<dbReference type="EMBL" id="CAFBOL010000001">
    <property type="protein sequence ID" value="CAB4970724.1"/>
    <property type="molecule type" value="Genomic_DNA"/>
</dbReference>
<keyword evidence="5" id="KW-0411">Iron-sulfur</keyword>
<dbReference type="SUPFAM" id="SSF47741">
    <property type="entry name" value="CO dehydrogenase ISP C-domain like"/>
    <property type="match status" value="1"/>
</dbReference>
<dbReference type="GO" id="GO:0046872">
    <property type="term" value="F:metal ion binding"/>
    <property type="evidence" value="ECO:0007669"/>
    <property type="project" value="UniProtKB-KW"/>
</dbReference>
<dbReference type="PANTHER" id="PTHR44379">
    <property type="entry name" value="OXIDOREDUCTASE WITH IRON-SULFUR SUBUNIT"/>
    <property type="match status" value="1"/>
</dbReference>
<feature type="domain" description="2Fe-2S ferredoxin-type" evidence="6">
    <location>
        <begin position="5"/>
        <end position="81"/>
    </location>
</feature>
<keyword evidence="4" id="KW-0408">Iron</keyword>
<dbReference type="Pfam" id="PF01799">
    <property type="entry name" value="Fer2_2"/>
    <property type="match status" value="1"/>
</dbReference>
<evidence type="ECO:0000256" key="2">
    <source>
        <dbReference type="ARBA" id="ARBA00022723"/>
    </source>
</evidence>
<evidence type="ECO:0000256" key="5">
    <source>
        <dbReference type="ARBA" id="ARBA00023014"/>
    </source>
</evidence>
<dbReference type="InterPro" id="IPR036884">
    <property type="entry name" value="2Fe-2S-bd_dom_sf"/>
</dbReference>
<dbReference type="GO" id="GO:0051537">
    <property type="term" value="F:2 iron, 2 sulfur cluster binding"/>
    <property type="evidence" value="ECO:0007669"/>
    <property type="project" value="UniProtKB-KW"/>
</dbReference>
<dbReference type="EMBL" id="CAESGF010000010">
    <property type="protein sequence ID" value="CAB4364096.1"/>
    <property type="molecule type" value="Genomic_DNA"/>
</dbReference>
<dbReference type="Gene3D" id="3.10.20.30">
    <property type="match status" value="1"/>
</dbReference>
<evidence type="ECO:0000313" key="12">
    <source>
        <dbReference type="EMBL" id="CAB4970724.1"/>
    </source>
</evidence>
<organism evidence="10">
    <name type="scientific">freshwater metagenome</name>
    <dbReference type="NCBI Taxonomy" id="449393"/>
    <lineage>
        <taxon>unclassified sequences</taxon>
        <taxon>metagenomes</taxon>
        <taxon>ecological metagenomes</taxon>
    </lineage>
</organism>
<evidence type="ECO:0000313" key="8">
    <source>
        <dbReference type="EMBL" id="CAB4725986.1"/>
    </source>
</evidence>
<evidence type="ECO:0000313" key="11">
    <source>
        <dbReference type="EMBL" id="CAB4939417.1"/>
    </source>
</evidence>
<dbReference type="InterPro" id="IPR002888">
    <property type="entry name" value="2Fe-2S-bd"/>
</dbReference>
<dbReference type="CDD" id="cd00207">
    <property type="entry name" value="fer2"/>
    <property type="match status" value="1"/>
</dbReference>
<sequence length="160" mass="16713">MNDRTRVRLTVNGHAEQVEVEPRAILADVLRDNLGLTGTHLACEHGVCGACTVLIDGEAARSCLVFAVQAEGASITTVEGIAPDGGLSPVQEAMRDCHGLQCGFCTPGIVVSMTAYLNTHPNPSDADLKEAMSGNLCRCTGYQGILAAARQAADRMNASS</sequence>
<proteinExistence type="predicted"/>
<dbReference type="GO" id="GO:0016491">
    <property type="term" value="F:oxidoreductase activity"/>
    <property type="evidence" value="ECO:0007669"/>
    <property type="project" value="UniProtKB-KW"/>
</dbReference>
<dbReference type="InterPro" id="IPR012675">
    <property type="entry name" value="Beta-grasp_dom_sf"/>
</dbReference>
<dbReference type="PANTHER" id="PTHR44379:SF5">
    <property type="entry name" value="OXIDOREDUCTASE WITH IRON-SULFUR SUBUNIT"/>
    <property type="match status" value="1"/>
</dbReference>
<dbReference type="InterPro" id="IPR001041">
    <property type="entry name" value="2Fe-2S_ferredoxin-type"/>
</dbReference>
<dbReference type="EMBL" id="CAFAAV010000087">
    <property type="protein sequence ID" value="CAB4819352.1"/>
    <property type="molecule type" value="Genomic_DNA"/>
</dbReference>
<accession>A0A6J7BZH9</accession>
<dbReference type="InterPro" id="IPR006058">
    <property type="entry name" value="2Fe2S_fd_BS"/>
</dbReference>
<dbReference type="EMBL" id="CAFBMT010000011">
    <property type="protein sequence ID" value="CAB4939417.1"/>
    <property type="molecule type" value="Genomic_DNA"/>
</dbReference>
<evidence type="ECO:0000259" key="6">
    <source>
        <dbReference type="PROSITE" id="PS51085"/>
    </source>
</evidence>
<name>A0A6J7BZH9_9ZZZZ</name>
<evidence type="ECO:0000256" key="4">
    <source>
        <dbReference type="ARBA" id="ARBA00023004"/>
    </source>
</evidence>
<reference evidence="10" key="1">
    <citation type="submission" date="2020-05" db="EMBL/GenBank/DDBJ databases">
        <authorList>
            <person name="Chiriac C."/>
            <person name="Salcher M."/>
            <person name="Ghai R."/>
            <person name="Kavagutti S V."/>
        </authorList>
    </citation>
    <scope>NUCLEOTIDE SEQUENCE</scope>
</reference>
<dbReference type="InterPro" id="IPR036010">
    <property type="entry name" value="2Fe-2S_ferredoxin-like_sf"/>
</dbReference>
<evidence type="ECO:0000313" key="9">
    <source>
        <dbReference type="EMBL" id="CAB4819352.1"/>
    </source>
</evidence>
<dbReference type="InterPro" id="IPR051452">
    <property type="entry name" value="Diverse_Oxidoreductases"/>
</dbReference>
<dbReference type="FunFam" id="3.10.20.30:FF:000020">
    <property type="entry name" value="Xanthine dehydrogenase iron-sulfur subunit"/>
    <property type="match status" value="1"/>
</dbReference>
<dbReference type="EMBL" id="CAFBIY010000063">
    <property type="protein sequence ID" value="CAB4850750.1"/>
    <property type="molecule type" value="Genomic_DNA"/>
</dbReference>
<dbReference type="EMBL" id="CAEZYF010000010">
    <property type="protein sequence ID" value="CAB4725986.1"/>
    <property type="molecule type" value="Genomic_DNA"/>
</dbReference>